<dbReference type="PANTHER" id="PTHR34556:SF2">
    <property type="entry name" value="PROTEIN TAB2 HOMOLOG, CHLOROPLASTIC"/>
    <property type="match status" value="1"/>
</dbReference>
<dbReference type="InterPro" id="IPR009472">
    <property type="entry name" value="Tab2-like"/>
</dbReference>
<reference evidence="4" key="1">
    <citation type="journal article" date="2024" name="Algal Res.">
        <title>Biochemical, toxicological and genomic investigation of a high-biomass producing Limnothrix strain isolated from Italian shallow drinking water reservoir.</title>
        <authorList>
            <person name="Simonazzi M."/>
            <person name="Shishido T.K."/>
            <person name="Delbaje E."/>
            <person name="Wahlsten M."/>
            <person name="Fewer D.P."/>
            <person name="Sivonen K."/>
            <person name="Pezzolesi L."/>
            <person name="Pistocchi R."/>
        </authorList>
    </citation>
    <scope>NUCLEOTIDE SEQUENCE [LARGE SCALE GENOMIC DNA]</scope>
    <source>
        <strain evidence="4">LRLZ20PSL1</strain>
    </source>
</reference>
<feature type="domain" description="RNA-binding protein Tab2/Atab2 C-terminal" evidence="2">
    <location>
        <begin position="173"/>
        <end position="334"/>
    </location>
</feature>
<dbReference type="PANTHER" id="PTHR34556">
    <property type="match status" value="1"/>
</dbReference>
<evidence type="ECO:0000259" key="2">
    <source>
        <dbReference type="Pfam" id="PF20429"/>
    </source>
</evidence>
<dbReference type="Pfam" id="PF20429">
    <property type="entry name" value="Tab2-like_C"/>
    <property type="match status" value="1"/>
</dbReference>
<dbReference type="InterPro" id="IPR046760">
    <property type="entry name" value="Tab2-like_N"/>
</dbReference>
<accession>A0ABW7C815</accession>
<feature type="domain" description="RNA-binding protein Tab2-like N-terminal" evidence="1">
    <location>
        <begin position="43"/>
        <end position="153"/>
    </location>
</feature>
<proteinExistence type="predicted"/>
<evidence type="ECO:0000313" key="4">
    <source>
        <dbReference type="Proteomes" id="UP001604335"/>
    </source>
</evidence>
<dbReference type="Pfam" id="PF06485">
    <property type="entry name" value="Tab2-like_N"/>
    <property type="match status" value="1"/>
</dbReference>
<organism evidence="3 4">
    <name type="scientific">Limnothrix redekei LRLZ20PSL1</name>
    <dbReference type="NCBI Taxonomy" id="3112953"/>
    <lineage>
        <taxon>Bacteria</taxon>
        <taxon>Bacillati</taxon>
        <taxon>Cyanobacteriota</taxon>
        <taxon>Cyanophyceae</taxon>
        <taxon>Pseudanabaenales</taxon>
        <taxon>Pseudanabaenaceae</taxon>
        <taxon>Limnothrix</taxon>
    </lineage>
</organism>
<sequence length="339" mass="38057">MEFWCPGVWYGADRLIAQLLPRLLTNRKPQLSRPANFLAMAVIWELDFYSRPILDADQKKVWEILICESPTDSRADWQSLFRYSKYCSNSEVNSVTLMQAIEEAIAEAGQAPSRIRFFRQAMKNMIVKACQDAELPCALSHRTHAIKDWIADRLETVYPQEPGYQATAQTAGVFMPPPAAQPLPDALLGQKWAFVSLEASAFGELHEWAIDFGEAFPLSMVNLAPDTPVPGLLIFSPRAMAISAWMSGLEMGFVRIEQQVKPSSLSSDREEFPDRVILETGIGDAWVLSTLPNAAQKAEGQTFEAQKQGAQGVHFLAVQTNPDEERFAGFWLMRDRRDS</sequence>
<keyword evidence="4" id="KW-1185">Reference proteome</keyword>
<dbReference type="Proteomes" id="UP001604335">
    <property type="component" value="Unassembled WGS sequence"/>
</dbReference>
<gene>
    <name evidence="3" type="ORF">VPK24_01465</name>
</gene>
<protein>
    <submittedName>
        <fullName evidence="3">Tab2/Atab2 family RNA-binding protein</fullName>
    </submittedName>
</protein>
<dbReference type="EMBL" id="JAZAQF010000006">
    <property type="protein sequence ID" value="MFG3816290.1"/>
    <property type="molecule type" value="Genomic_DNA"/>
</dbReference>
<comment type="caution">
    <text evidence="3">The sequence shown here is derived from an EMBL/GenBank/DDBJ whole genome shotgun (WGS) entry which is preliminary data.</text>
</comment>
<dbReference type="InterPro" id="IPR046761">
    <property type="entry name" value="Tab2-like_C"/>
</dbReference>
<evidence type="ECO:0000313" key="3">
    <source>
        <dbReference type="EMBL" id="MFG3816290.1"/>
    </source>
</evidence>
<evidence type="ECO:0000259" key="1">
    <source>
        <dbReference type="Pfam" id="PF06485"/>
    </source>
</evidence>
<name>A0ABW7C815_9CYAN</name>